<evidence type="ECO:0000313" key="1">
    <source>
        <dbReference type="EMBL" id="MBK9982836.1"/>
    </source>
</evidence>
<reference evidence="1 2" key="1">
    <citation type="submission" date="2020-10" db="EMBL/GenBank/DDBJ databases">
        <title>Connecting structure to function with the recovery of over 1000 high-quality activated sludge metagenome-assembled genomes encoding full-length rRNA genes using long-read sequencing.</title>
        <authorList>
            <person name="Singleton C.M."/>
            <person name="Petriglieri F."/>
            <person name="Kristensen J.M."/>
            <person name="Kirkegaard R.H."/>
            <person name="Michaelsen T.Y."/>
            <person name="Andersen M.H."/>
            <person name="Karst S.M."/>
            <person name="Dueholm M.S."/>
            <person name="Nielsen P.H."/>
            <person name="Albertsen M."/>
        </authorList>
    </citation>
    <scope>NUCLEOTIDE SEQUENCE [LARGE SCALE GENOMIC DNA]</scope>
    <source>
        <strain evidence="1">Ribe_18-Q3-R11-54_MAXAC.273</strain>
    </source>
</reference>
<dbReference type="Proteomes" id="UP000808337">
    <property type="component" value="Unassembled WGS sequence"/>
</dbReference>
<sequence>MNRIILFVFVLLSLMYQCRVFSQCQGWTNFQLVTDTFTNPAFGNILSLERDKTGKPFVYLAAKDAGIIVYDISDPGTAVLTANVSTNDFSGFDAINLVQDSVYLYVTLGDIWNDQEESGLAIIDVTDPSSPITLDHYTLMGSQGGAGCVSVRGHFAYLASMRNGLIILDIEDKRNIQFKSQLVFENIFPHHMTGGIGMYNARGIALKDSLAYVCYDRGGLRIVNISDVTHPVEINKYCFAPLIDKATAYNNIVIDQNLAYVSIDYYGMEILDLTDPMNIIQRGWWHPDNWADTTNDYLVWANSQGHANELAYDPVCKMVYIAAGKSDVVAVSVIDPSHPVTCQTYGSVTDDYGTWGLDLFRDTVYVAYIWTFGFPPFSNYTGFSELAINACGTTSIEKKESIAPFFITPNPFFNEIHIEFNDFFSSVQVELLNTFGQLVHQQQYATVSSTTIPFDGPAGLYVLRLRINNQLFITKLVKS</sequence>
<dbReference type="InterPro" id="IPR013211">
    <property type="entry name" value="LVIVD"/>
</dbReference>
<dbReference type="InterPro" id="IPR026444">
    <property type="entry name" value="Secre_tail"/>
</dbReference>
<accession>A0A9D7SVF9</accession>
<dbReference type="EMBL" id="JADKGY010000008">
    <property type="protein sequence ID" value="MBK9982836.1"/>
    <property type="molecule type" value="Genomic_DNA"/>
</dbReference>
<proteinExistence type="predicted"/>
<dbReference type="AlphaFoldDB" id="A0A9D7SVF9"/>
<dbReference type="SUPFAM" id="SSF63825">
    <property type="entry name" value="YWTD domain"/>
    <property type="match status" value="1"/>
</dbReference>
<organism evidence="1 2">
    <name type="scientific">Candidatus Opimibacter skivensis</name>
    <dbReference type="NCBI Taxonomy" id="2982028"/>
    <lineage>
        <taxon>Bacteria</taxon>
        <taxon>Pseudomonadati</taxon>
        <taxon>Bacteroidota</taxon>
        <taxon>Saprospiria</taxon>
        <taxon>Saprospirales</taxon>
        <taxon>Saprospiraceae</taxon>
        <taxon>Candidatus Opimibacter</taxon>
    </lineage>
</organism>
<comment type="caution">
    <text evidence="1">The sequence shown here is derived from an EMBL/GenBank/DDBJ whole genome shotgun (WGS) entry which is preliminary data.</text>
</comment>
<name>A0A9D7SVF9_9BACT</name>
<protein>
    <submittedName>
        <fullName evidence="1">T9SS type A sorting domain-containing protein</fullName>
    </submittedName>
</protein>
<dbReference type="Pfam" id="PF08309">
    <property type="entry name" value="LVIVD"/>
    <property type="match status" value="4"/>
</dbReference>
<dbReference type="NCBIfam" id="TIGR04183">
    <property type="entry name" value="Por_Secre_tail"/>
    <property type="match status" value="1"/>
</dbReference>
<evidence type="ECO:0000313" key="2">
    <source>
        <dbReference type="Proteomes" id="UP000808337"/>
    </source>
</evidence>
<gene>
    <name evidence="1" type="ORF">IPP15_10515</name>
</gene>